<comment type="subcellular location">
    <subcellularLocation>
        <location evidence="1">Cell membrane</location>
    </subcellularLocation>
</comment>
<evidence type="ECO:0000256" key="6">
    <source>
        <dbReference type="ARBA" id="ARBA00023157"/>
    </source>
</evidence>
<gene>
    <name evidence="10" type="ORF">L798_13239</name>
</gene>
<dbReference type="InterPro" id="IPR051170">
    <property type="entry name" value="Neural/epithelial_adhesion"/>
</dbReference>
<dbReference type="OMA" id="HEANVPP"/>
<dbReference type="PANTHER" id="PTHR12231:SF157">
    <property type="entry name" value="DPR-INTERACTING PROTEIN EPSILON-RELATED"/>
    <property type="match status" value="1"/>
</dbReference>
<dbReference type="AlphaFoldDB" id="A0A067R198"/>
<dbReference type="InterPro" id="IPR003599">
    <property type="entry name" value="Ig_sub"/>
</dbReference>
<keyword evidence="11" id="KW-1185">Reference proteome</keyword>
<dbReference type="PANTHER" id="PTHR12231">
    <property type="entry name" value="CTX-RELATED TYPE I TRANSMEMBRANE PROTEIN"/>
    <property type="match status" value="1"/>
</dbReference>
<evidence type="ECO:0000256" key="4">
    <source>
        <dbReference type="ARBA" id="ARBA00022737"/>
    </source>
</evidence>
<evidence type="ECO:0000256" key="8">
    <source>
        <dbReference type="ARBA" id="ARBA00023319"/>
    </source>
</evidence>
<dbReference type="InterPro" id="IPR003598">
    <property type="entry name" value="Ig_sub2"/>
</dbReference>
<dbReference type="SMART" id="SM00408">
    <property type="entry name" value="IGc2"/>
    <property type="match status" value="1"/>
</dbReference>
<dbReference type="GO" id="GO:0043005">
    <property type="term" value="C:neuron projection"/>
    <property type="evidence" value="ECO:0007669"/>
    <property type="project" value="TreeGrafter"/>
</dbReference>
<dbReference type="SMART" id="SM00409">
    <property type="entry name" value="IG"/>
    <property type="match status" value="1"/>
</dbReference>
<feature type="domain" description="Ig-like" evidence="9">
    <location>
        <begin position="56"/>
        <end position="141"/>
    </location>
</feature>
<keyword evidence="7" id="KW-0325">Glycoprotein</keyword>
<dbReference type="FunFam" id="2.60.40.10:FF:000328">
    <property type="entry name" value="CLUMA_CG000981, isoform A"/>
    <property type="match status" value="1"/>
</dbReference>
<reference evidence="10 11" key="1">
    <citation type="journal article" date="2014" name="Nat. Commun.">
        <title>Molecular traces of alternative social organization in a termite genome.</title>
        <authorList>
            <person name="Terrapon N."/>
            <person name="Li C."/>
            <person name="Robertson H.M."/>
            <person name="Ji L."/>
            <person name="Meng X."/>
            <person name="Booth W."/>
            <person name="Chen Z."/>
            <person name="Childers C.P."/>
            <person name="Glastad K.M."/>
            <person name="Gokhale K."/>
            <person name="Gowin J."/>
            <person name="Gronenberg W."/>
            <person name="Hermansen R.A."/>
            <person name="Hu H."/>
            <person name="Hunt B.G."/>
            <person name="Huylmans A.K."/>
            <person name="Khalil S.M."/>
            <person name="Mitchell R.D."/>
            <person name="Munoz-Torres M.C."/>
            <person name="Mustard J.A."/>
            <person name="Pan H."/>
            <person name="Reese J.T."/>
            <person name="Scharf M.E."/>
            <person name="Sun F."/>
            <person name="Vogel H."/>
            <person name="Xiao J."/>
            <person name="Yang W."/>
            <person name="Yang Z."/>
            <person name="Yang Z."/>
            <person name="Zhou J."/>
            <person name="Zhu J."/>
            <person name="Brent C.S."/>
            <person name="Elsik C.G."/>
            <person name="Goodisman M.A."/>
            <person name="Liberles D.A."/>
            <person name="Roe R.M."/>
            <person name="Vargo E.L."/>
            <person name="Vilcinskas A."/>
            <person name="Wang J."/>
            <person name="Bornberg-Bauer E."/>
            <person name="Korb J."/>
            <person name="Zhang G."/>
            <person name="Liebig J."/>
        </authorList>
    </citation>
    <scope>NUCLEOTIDE SEQUENCE [LARGE SCALE GENOMIC DNA]</scope>
    <source>
        <tissue evidence="10">Whole organism</tissue>
    </source>
</reference>
<dbReference type="PROSITE" id="PS50835">
    <property type="entry name" value="IG_LIKE"/>
    <property type="match status" value="1"/>
</dbReference>
<protein>
    <submittedName>
        <fullName evidence="10">Lachesin</fullName>
    </submittedName>
</protein>
<evidence type="ECO:0000256" key="7">
    <source>
        <dbReference type="ARBA" id="ARBA00023180"/>
    </source>
</evidence>
<keyword evidence="2" id="KW-1003">Cell membrane</keyword>
<dbReference type="InterPro" id="IPR036179">
    <property type="entry name" value="Ig-like_dom_sf"/>
</dbReference>
<evidence type="ECO:0000256" key="2">
    <source>
        <dbReference type="ARBA" id="ARBA00022475"/>
    </source>
</evidence>
<dbReference type="SUPFAM" id="SSF48726">
    <property type="entry name" value="Immunoglobulin"/>
    <property type="match status" value="1"/>
</dbReference>
<accession>A0A067R198</accession>
<evidence type="ECO:0000256" key="3">
    <source>
        <dbReference type="ARBA" id="ARBA00022729"/>
    </source>
</evidence>
<organism evidence="10 11">
    <name type="scientific">Zootermopsis nevadensis</name>
    <name type="common">Dampwood termite</name>
    <dbReference type="NCBI Taxonomy" id="136037"/>
    <lineage>
        <taxon>Eukaryota</taxon>
        <taxon>Metazoa</taxon>
        <taxon>Ecdysozoa</taxon>
        <taxon>Arthropoda</taxon>
        <taxon>Hexapoda</taxon>
        <taxon>Insecta</taxon>
        <taxon>Pterygota</taxon>
        <taxon>Neoptera</taxon>
        <taxon>Polyneoptera</taxon>
        <taxon>Dictyoptera</taxon>
        <taxon>Blattodea</taxon>
        <taxon>Blattoidea</taxon>
        <taxon>Termitoidae</taxon>
        <taxon>Termopsidae</taxon>
        <taxon>Zootermopsis</taxon>
    </lineage>
</organism>
<keyword evidence="5" id="KW-0472">Membrane</keyword>
<dbReference type="GO" id="GO:0005886">
    <property type="term" value="C:plasma membrane"/>
    <property type="evidence" value="ECO:0007669"/>
    <property type="project" value="UniProtKB-SubCell"/>
</dbReference>
<dbReference type="STRING" id="136037.A0A067R198"/>
<keyword evidence="8" id="KW-0393">Immunoglobulin domain</keyword>
<dbReference type="InParanoid" id="A0A067R198"/>
<evidence type="ECO:0000259" key="9">
    <source>
        <dbReference type="PROSITE" id="PS50835"/>
    </source>
</evidence>
<dbReference type="Proteomes" id="UP000027135">
    <property type="component" value="Unassembled WGS sequence"/>
</dbReference>
<proteinExistence type="predicted"/>
<dbReference type="eggNOG" id="KOG3510">
    <property type="taxonomic scope" value="Eukaryota"/>
</dbReference>
<evidence type="ECO:0000313" key="10">
    <source>
        <dbReference type="EMBL" id="KDR12622.1"/>
    </source>
</evidence>
<dbReference type="Gene3D" id="2.60.40.10">
    <property type="entry name" value="Immunoglobulins"/>
    <property type="match status" value="1"/>
</dbReference>
<keyword evidence="4" id="KW-0677">Repeat</keyword>
<evidence type="ECO:0000313" key="11">
    <source>
        <dbReference type="Proteomes" id="UP000027135"/>
    </source>
</evidence>
<keyword evidence="6" id="KW-1015">Disulfide bond</keyword>
<dbReference type="EMBL" id="KK853003">
    <property type="protein sequence ID" value="KDR12622.1"/>
    <property type="molecule type" value="Genomic_DNA"/>
</dbReference>
<name>A0A067R198_ZOONE</name>
<dbReference type="Pfam" id="PF13927">
    <property type="entry name" value="Ig_3"/>
    <property type="match status" value="1"/>
</dbReference>
<evidence type="ECO:0000256" key="1">
    <source>
        <dbReference type="ARBA" id="ARBA00004236"/>
    </source>
</evidence>
<keyword evidence="3" id="KW-0732">Signal</keyword>
<dbReference type="InterPro" id="IPR013783">
    <property type="entry name" value="Ig-like_fold"/>
</dbReference>
<sequence>MCVLSGSIMLEVASSIHASPDLLYQNYILIWYSVSTSTGPPKNMYTQQRHEANVPPNIDDSLSSSDVIVRETANVTLTCHATGSPPPIVKWKRDDGSKIAINKSLSVAEWDGEVLELTRISRLDMGAYLCIASNSVPPTVSKRIKVSVDCKYLDP</sequence>
<dbReference type="InterPro" id="IPR007110">
    <property type="entry name" value="Ig-like_dom"/>
</dbReference>
<evidence type="ECO:0000256" key="5">
    <source>
        <dbReference type="ARBA" id="ARBA00023136"/>
    </source>
</evidence>